<evidence type="ECO:0000313" key="2">
    <source>
        <dbReference type="EMBL" id="TGX40029.1"/>
    </source>
</evidence>
<keyword evidence="3" id="KW-1185">Reference proteome</keyword>
<organism evidence="2 3">
    <name type="scientific">Sphingomonas naasensis</name>
    <dbReference type="NCBI Taxonomy" id="1344951"/>
    <lineage>
        <taxon>Bacteria</taxon>
        <taxon>Pseudomonadati</taxon>
        <taxon>Pseudomonadota</taxon>
        <taxon>Alphaproteobacteria</taxon>
        <taxon>Sphingomonadales</taxon>
        <taxon>Sphingomonadaceae</taxon>
        <taxon>Sphingomonas</taxon>
    </lineage>
</organism>
<dbReference type="EMBL" id="SRXU01000007">
    <property type="protein sequence ID" value="TGX40029.1"/>
    <property type="molecule type" value="Genomic_DNA"/>
</dbReference>
<proteinExistence type="predicted"/>
<evidence type="ECO:0000256" key="1">
    <source>
        <dbReference type="SAM" id="Phobius"/>
    </source>
</evidence>
<comment type="caution">
    <text evidence="2">The sequence shown here is derived from an EMBL/GenBank/DDBJ whole genome shotgun (WGS) entry which is preliminary data.</text>
</comment>
<accession>A0A4S1WB42</accession>
<protein>
    <submittedName>
        <fullName evidence="2">Uncharacterized protein</fullName>
    </submittedName>
</protein>
<keyword evidence="1" id="KW-0812">Transmembrane</keyword>
<evidence type="ECO:0000313" key="3">
    <source>
        <dbReference type="Proteomes" id="UP000309848"/>
    </source>
</evidence>
<dbReference type="RefSeq" id="WP_135986584.1">
    <property type="nucleotide sequence ID" value="NZ_JAASQM010000001.1"/>
</dbReference>
<name>A0A4S1WB42_9SPHN</name>
<reference evidence="2 3" key="1">
    <citation type="submission" date="2019-04" db="EMBL/GenBank/DDBJ databases">
        <title>Sphingomonas psychrotolerans sp. nov., isolated from soil in the Tianshan Mountains, Xinjiang, China.</title>
        <authorList>
            <person name="Luo Y."/>
            <person name="Sheng H."/>
        </authorList>
    </citation>
    <scope>NUCLEOTIDE SEQUENCE [LARGE SCALE GENOMIC DNA]</scope>
    <source>
        <strain evidence="2 3">KIS18-15</strain>
    </source>
</reference>
<feature type="transmembrane region" description="Helical" evidence="1">
    <location>
        <begin position="83"/>
        <end position="101"/>
    </location>
</feature>
<sequence length="108" mass="11508">MRLFVFLLLCLFWIGAISLAATPVGTVLVLLAAAPLGLLLAALRFPAELFGFVFIALFAGPALYNVVSGTVRAIQGKADAWSAWSWAISFAAIPALLYRALTSLSGWH</sequence>
<dbReference type="AlphaFoldDB" id="A0A4S1WB42"/>
<gene>
    <name evidence="2" type="ORF">E5A74_15760</name>
</gene>
<keyword evidence="1" id="KW-1133">Transmembrane helix</keyword>
<keyword evidence="1" id="KW-0472">Membrane</keyword>
<dbReference type="Proteomes" id="UP000309848">
    <property type="component" value="Unassembled WGS sequence"/>
</dbReference>
<feature type="transmembrane region" description="Helical" evidence="1">
    <location>
        <begin position="52"/>
        <end position="71"/>
    </location>
</feature>